<dbReference type="Proteomes" id="UP000008312">
    <property type="component" value="Unassembled WGS sequence"/>
</dbReference>
<dbReference type="SUPFAM" id="SSF57889">
    <property type="entry name" value="Cysteine-rich domain"/>
    <property type="match status" value="1"/>
</dbReference>
<organism evidence="4">
    <name type="scientific">Blastocystis hominis</name>
    <dbReference type="NCBI Taxonomy" id="12968"/>
    <lineage>
        <taxon>Eukaryota</taxon>
        <taxon>Sar</taxon>
        <taxon>Stramenopiles</taxon>
        <taxon>Bigyra</taxon>
        <taxon>Opalozoa</taxon>
        <taxon>Opalinata</taxon>
        <taxon>Blastocystidae</taxon>
        <taxon>Blastocystis</taxon>
    </lineage>
</organism>
<feature type="domain" description="Phorbol-ester/DAG-type" evidence="3">
    <location>
        <begin position="23"/>
        <end position="71"/>
    </location>
</feature>
<protein>
    <recommendedName>
        <fullName evidence="3">Phorbol-ester/DAG-type domain-containing protein</fullName>
    </recommendedName>
</protein>
<keyword evidence="2" id="KW-0862">Zinc</keyword>
<reference evidence="4" key="1">
    <citation type="submission" date="2010-02" db="EMBL/GenBank/DDBJ databases">
        <title>Sequencing and annotation of the Blastocystis hominis genome.</title>
        <authorList>
            <person name="Wincker P."/>
        </authorList>
    </citation>
    <scope>NUCLEOTIDE SEQUENCE</scope>
    <source>
        <strain evidence="4">Singapore isolate B</strain>
    </source>
</reference>
<dbReference type="EMBL" id="FN668639">
    <property type="protein sequence ID" value="CBK20540.2"/>
    <property type="molecule type" value="Genomic_DNA"/>
</dbReference>
<dbReference type="CDD" id="cd00029">
    <property type="entry name" value="C1"/>
    <property type="match status" value="1"/>
</dbReference>
<evidence type="ECO:0000259" key="3">
    <source>
        <dbReference type="PROSITE" id="PS50081"/>
    </source>
</evidence>
<dbReference type="OrthoDB" id="10622057at2759"/>
<name>D8LY85_BLAHO</name>
<evidence type="ECO:0000313" key="5">
    <source>
        <dbReference type="Proteomes" id="UP000008312"/>
    </source>
</evidence>
<evidence type="ECO:0000256" key="2">
    <source>
        <dbReference type="ARBA" id="ARBA00022833"/>
    </source>
</evidence>
<dbReference type="Gene3D" id="3.30.60.20">
    <property type="match status" value="1"/>
</dbReference>
<keyword evidence="5" id="KW-1185">Reference proteome</keyword>
<dbReference type="PROSITE" id="PS50081">
    <property type="entry name" value="ZF_DAG_PE_2"/>
    <property type="match status" value="1"/>
</dbReference>
<evidence type="ECO:0000313" key="4">
    <source>
        <dbReference type="EMBL" id="CBK20540.2"/>
    </source>
</evidence>
<dbReference type="InParanoid" id="D8LY85"/>
<dbReference type="RefSeq" id="XP_012894588.1">
    <property type="nucleotide sequence ID" value="XM_013039134.1"/>
</dbReference>
<sequence length="202" mass="22881">MGSGSAMTLSSGLFGSRKRGQCEHTFVFTDQPGVCAMCKKRIAHVRNLGYRCTKCGIVLDKSCFRKAMGKETTVPKDQRPTSLVFLEHFRLGNVEIVISTKGVMHINLNNFNIVLQHQIYSNELTEWSKVLKNVRKAYTSEILKCAPSYMLRGWGVRSSSKPVDLKENWKKQSSSVDESNEELTTARKEQLLLGKTDEMWIV</sequence>
<accession>D8LY85</accession>
<evidence type="ECO:0000256" key="1">
    <source>
        <dbReference type="ARBA" id="ARBA00022723"/>
    </source>
</evidence>
<dbReference type="GeneID" id="24918143"/>
<gene>
    <name evidence="4" type="ORF">GSBLH_T00000855001</name>
</gene>
<dbReference type="GO" id="GO:0046872">
    <property type="term" value="F:metal ion binding"/>
    <property type="evidence" value="ECO:0007669"/>
    <property type="project" value="UniProtKB-KW"/>
</dbReference>
<dbReference type="InterPro" id="IPR002219">
    <property type="entry name" value="PKC_DAG/PE"/>
</dbReference>
<proteinExistence type="predicted"/>
<dbReference type="InterPro" id="IPR046349">
    <property type="entry name" value="C1-like_sf"/>
</dbReference>
<keyword evidence="1" id="KW-0479">Metal-binding</keyword>
<dbReference type="Pfam" id="PF00130">
    <property type="entry name" value="C1_1"/>
    <property type="match status" value="1"/>
</dbReference>
<dbReference type="AlphaFoldDB" id="D8LY85"/>